<dbReference type="Pfam" id="PF00378">
    <property type="entry name" value="ECH_1"/>
    <property type="match status" value="1"/>
</dbReference>
<dbReference type="InterPro" id="IPR029045">
    <property type="entry name" value="ClpP/crotonase-like_dom_sf"/>
</dbReference>
<dbReference type="InterPro" id="IPR018376">
    <property type="entry name" value="Enoyl-CoA_hyd/isom_CS"/>
</dbReference>
<dbReference type="Gene3D" id="3.90.226.10">
    <property type="entry name" value="2-enoyl-CoA Hydratase, Chain A, domain 1"/>
    <property type="match status" value="1"/>
</dbReference>
<dbReference type="EMBL" id="KN880551">
    <property type="protein sequence ID" value="KIY66523.1"/>
    <property type="molecule type" value="Genomic_DNA"/>
</dbReference>
<reference evidence="3 4" key="1">
    <citation type="journal article" date="2015" name="Fungal Genet. Biol.">
        <title>Evolution of novel wood decay mechanisms in Agaricales revealed by the genome sequences of Fistulina hepatica and Cylindrobasidium torrendii.</title>
        <authorList>
            <person name="Floudas D."/>
            <person name="Held B.W."/>
            <person name="Riley R."/>
            <person name="Nagy L.G."/>
            <person name="Koehler G."/>
            <person name="Ransdell A.S."/>
            <person name="Younus H."/>
            <person name="Chow J."/>
            <person name="Chiniquy J."/>
            <person name="Lipzen A."/>
            <person name="Tritt A."/>
            <person name="Sun H."/>
            <person name="Haridas S."/>
            <person name="LaButti K."/>
            <person name="Ohm R.A."/>
            <person name="Kues U."/>
            <person name="Blanchette R.A."/>
            <person name="Grigoriev I.V."/>
            <person name="Minto R.E."/>
            <person name="Hibbett D.S."/>
        </authorList>
    </citation>
    <scope>NUCLEOTIDE SEQUENCE [LARGE SCALE GENOMIC DNA]</scope>
    <source>
        <strain evidence="3 4">FP15055 ss-10</strain>
    </source>
</reference>
<organism evidence="3 4">
    <name type="scientific">Cylindrobasidium torrendii FP15055 ss-10</name>
    <dbReference type="NCBI Taxonomy" id="1314674"/>
    <lineage>
        <taxon>Eukaryota</taxon>
        <taxon>Fungi</taxon>
        <taxon>Dikarya</taxon>
        <taxon>Basidiomycota</taxon>
        <taxon>Agaricomycotina</taxon>
        <taxon>Agaricomycetes</taxon>
        <taxon>Agaricomycetidae</taxon>
        <taxon>Agaricales</taxon>
        <taxon>Marasmiineae</taxon>
        <taxon>Physalacriaceae</taxon>
        <taxon>Cylindrobasidium</taxon>
    </lineage>
</organism>
<dbReference type="PANTHER" id="PTHR11941">
    <property type="entry name" value="ENOYL-COA HYDRATASE-RELATED"/>
    <property type="match status" value="1"/>
</dbReference>
<dbReference type="AlphaFoldDB" id="A0A0D7B7K0"/>
<dbReference type="GO" id="GO:0006635">
    <property type="term" value="P:fatty acid beta-oxidation"/>
    <property type="evidence" value="ECO:0007669"/>
    <property type="project" value="TreeGrafter"/>
</dbReference>
<protein>
    <submittedName>
        <fullName evidence="3">ClpP/crotonase</fullName>
    </submittedName>
</protein>
<dbReference type="GO" id="GO:0004165">
    <property type="term" value="F:delta(3)-delta(2)-enoyl-CoA isomerase activity"/>
    <property type="evidence" value="ECO:0007669"/>
    <property type="project" value="TreeGrafter"/>
</dbReference>
<evidence type="ECO:0000256" key="2">
    <source>
        <dbReference type="RuleBase" id="RU003707"/>
    </source>
</evidence>
<sequence>MSYPVKFTPSNSEISVHHPEQWLWIIEIKHGVDNRLNKEIILEGLQPALDVVEKDWRMQWRHAKKEKAKQGPKGALIFVGALDQDKFFGNGFEFEKIINDPNFFHLTWEPFCARVLTFPIPTVAAINGHCFAAAFGLATACDYRVMTDGSKRRAWLSMNEVHFGAIWPLSFAALFRCKYDGAQRVRKIALEGHRWTPQEALKEGIVDHIVAGDTAAVMAKATEVAGAIAPNAAQGVWGLIKSDLYRDVLDAFHTQSRHVSSITDDQAAGQRLGLAKL</sequence>
<proteinExistence type="inferred from homology"/>
<evidence type="ECO:0000313" key="4">
    <source>
        <dbReference type="Proteomes" id="UP000054007"/>
    </source>
</evidence>
<dbReference type="SUPFAM" id="SSF52096">
    <property type="entry name" value="ClpP/crotonase"/>
    <property type="match status" value="1"/>
</dbReference>
<evidence type="ECO:0000313" key="3">
    <source>
        <dbReference type="EMBL" id="KIY66523.1"/>
    </source>
</evidence>
<comment type="similarity">
    <text evidence="1 2">Belongs to the enoyl-CoA hydratase/isomerase family.</text>
</comment>
<keyword evidence="4" id="KW-1185">Reference proteome</keyword>
<dbReference type="Proteomes" id="UP000054007">
    <property type="component" value="Unassembled WGS sequence"/>
</dbReference>
<dbReference type="GO" id="GO:0005777">
    <property type="term" value="C:peroxisome"/>
    <property type="evidence" value="ECO:0007669"/>
    <property type="project" value="TreeGrafter"/>
</dbReference>
<accession>A0A0D7B7K0</accession>
<dbReference type="OrthoDB" id="1696280at2759"/>
<dbReference type="CDD" id="cd06558">
    <property type="entry name" value="crotonase-like"/>
    <property type="match status" value="1"/>
</dbReference>
<evidence type="ECO:0000256" key="1">
    <source>
        <dbReference type="ARBA" id="ARBA00005254"/>
    </source>
</evidence>
<dbReference type="PANTHER" id="PTHR11941:SF75">
    <property type="entry name" value="ENOYL-COA HYDRATASE_ISOMERASE FAMILY PROTEIN"/>
    <property type="match status" value="1"/>
</dbReference>
<gene>
    <name evidence="3" type="ORF">CYLTODRAFT_377541</name>
</gene>
<dbReference type="InterPro" id="IPR001753">
    <property type="entry name" value="Enoyl-CoA_hydra/iso"/>
</dbReference>
<dbReference type="STRING" id="1314674.A0A0D7B7K0"/>
<name>A0A0D7B7K0_9AGAR</name>
<dbReference type="PROSITE" id="PS00166">
    <property type="entry name" value="ENOYL_COA_HYDRATASE"/>
    <property type="match status" value="1"/>
</dbReference>